<evidence type="ECO:0000256" key="9">
    <source>
        <dbReference type="ARBA" id="ARBA00022801"/>
    </source>
</evidence>
<evidence type="ECO:0000313" key="16">
    <source>
        <dbReference type="EMBL" id="ADD45108.1"/>
    </source>
</evidence>
<dbReference type="GO" id="GO:0016285">
    <property type="term" value="F:alanyl aminopeptidase activity"/>
    <property type="evidence" value="ECO:0007669"/>
    <property type="project" value="UniProtKB-EC"/>
</dbReference>
<comment type="cofactor">
    <cofactor evidence="2">
        <name>Zn(2+)</name>
        <dbReference type="ChEBI" id="CHEBI:29105"/>
    </cofactor>
</comment>
<dbReference type="GO" id="GO:0005615">
    <property type="term" value="C:extracellular space"/>
    <property type="evidence" value="ECO:0007669"/>
    <property type="project" value="TreeGrafter"/>
</dbReference>
<evidence type="ECO:0000256" key="12">
    <source>
        <dbReference type="ARBA" id="ARBA00029811"/>
    </source>
</evidence>
<dbReference type="CDD" id="cd09602">
    <property type="entry name" value="M1_APN"/>
    <property type="match status" value="1"/>
</dbReference>
<name>D3PVY7_STANL</name>
<keyword evidence="10" id="KW-0862">Zinc</keyword>
<dbReference type="OrthoDB" id="3885507at2"/>
<evidence type="ECO:0000259" key="14">
    <source>
        <dbReference type="Pfam" id="PF01433"/>
    </source>
</evidence>
<comment type="catalytic activity">
    <reaction evidence="1">
        <text>Release of an N-terminal amino acid, Xaa-|-Yaa- from a peptide, amide or arylamide. Xaa is preferably Ala, but may be most amino acids including Pro (slow action). When a terminal hydrophobic residue is followed by a prolyl residue, the two may be released as an intact Xaa-Pro dipeptide.</text>
        <dbReference type="EC" id="3.4.11.2"/>
    </reaction>
</comment>
<dbReference type="EC" id="3.4.11.2" evidence="4"/>
<evidence type="ECO:0000256" key="3">
    <source>
        <dbReference type="ARBA" id="ARBA00010136"/>
    </source>
</evidence>
<dbReference type="EMBL" id="CP001778">
    <property type="protein sequence ID" value="ADD45108.1"/>
    <property type="molecule type" value="Genomic_DNA"/>
</dbReference>
<proteinExistence type="inferred from homology"/>
<dbReference type="GO" id="GO:0042277">
    <property type="term" value="F:peptide binding"/>
    <property type="evidence" value="ECO:0007669"/>
    <property type="project" value="TreeGrafter"/>
</dbReference>
<evidence type="ECO:0000256" key="6">
    <source>
        <dbReference type="ARBA" id="ARBA00022438"/>
    </source>
</evidence>
<dbReference type="GO" id="GO:0016020">
    <property type="term" value="C:membrane"/>
    <property type="evidence" value="ECO:0007669"/>
    <property type="project" value="TreeGrafter"/>
</dbReference>
<dbReference type="SUPFAM" id="SSF63737">
    <property type="entry name" value="Leukotriene A4 hydrolase N-terminal domain"/>
    <property type="match status" value="1"/>
</dbReference>
<evidence type="ECO:0000256" key="2">
    <source>
        <dbReference type="ARBA" id="ARBA00001947"/>
    </source>
</evidence>
<evidence type="ECO:0000256" key="11">
    <source>
        <dbReference type="ARBA" id="ARBA00023049"/>
    </source>
</evidence>
<dbReference type="SUPFAM" id="SSF55486">
    <property type="entry name" value="Metalloproteases ('zincins'), catalytic domain"/>
    <property type="match status" value="1"/>
</dbReference>
<evidence type="ECO:0000256" key="5">
    <source>
        <dbReference type="ARBA" id="ARBA00015611"/>
    </source>
</evidence>
<evidence type="ECO:0000256" key="13">
    <source>
        <dbReference type="ARBA" id="ARBA00031533"/>
    </source>
</evidence>
<keyword evidence="17" id="KW-1185">Reference proteome</keyword>
<dbReference type="PANTHER" id="PTHR11533:SF174">
    <property type="entry name" value="PUROMYCIN-SENSITIVE AMINOPEPTIDASE-RELATED"/>
    <property type="match status" value="1"/>
</dbReference>
<accession>D3PVY7</accession>
<gene>
    <name evidence="16" type="ordered locus">Snas_5477</name>
</gene>
<dbReference type="HOGENOM" id="CLU_007335_1_1_11"/>
<dbReference type="PRINTS" id="PR00756">
    <property type="entry name" value="ALADIPTASE"/>
</dbReference>
<organism evidence="16 17">
    <name type="scientific">Stackebrandtia nassauensis (strain DSM 44728 / CIP 108903 / NRRL B-16338 / NBRC 102104 / LLR-40K-21)</name>
    <dbReference type="NCBI Taxonomy" id="446470"/>
    <lineage>
        <taxon>Bacteria</taxon>
        <taxon>Bacillati</taxon>
        <taxon>Actinomycetota</taxon>
        <taxon>Actinomycetes</taxon>
        <taxon>Glycomycetales</taxon>
        <taxon>Glycomycetaceae</taxon>
        <taxon>Stackebrandtia</taxon>
    </lineage>
</organism>
<dbReference type="Gene3D" id="2.60.40.1730">
    <property type="entry name" value="tricorn interacting facor f3 domain"/>
    <property type="match status" value="1"/>
</dbReference>
<feature type="domain" description="ERAP1-like C-terminal" evidence="15">
    <location>
        <begin position="518"/>
        <end position="815"/>
    </location>
</feature>
<dbReference type="MEROPS" id="M01.012"/>
<dbReference type="GO" id="GO:0008270">
    <property type="term" value="F:zinc ion binding"/>
    <property type="evidence" value="ECO:0007669"/>
    <property type="project" value="InterPro"/>
</dbReference>
<dbReference type="InterPro" id="IPR024571">
    <property type="entry name" value="ERAP1-like_C_dom"/>
</dbReference>
<comment type="similarity">
    <text evidence="3">Belongs to the peptidase M1 family.</text>
</comment>
<evidence type="ECO:0000259" key="15">
    <source>
        <dbReference type="Pfam" id="PF11838"/>
    </source>
</evidence>
<dbReference type="InterPro" id="IPR027268">
    <property type="entry name" value="Peptidase_M4/M1_CTD_sf"/>
</dbReference>
<protein>
    <recommendedName>
        <fullName evidence="5">Aminopeptidase N</fullName>
        <ecNumber evidence="4">3.4.11.2</ecNumber>
    </recommendedName>
    <alternativeName>
        <fullName evidence="12">Alanine aminopeptidase</fullName>
    </alternativeName>
    <alternativeName>
        <fullName evidence="13">Lysyl aminopeptidase</fullName>
    </alternativeName>
</protein>
<evidence type="ECO:0000256" key="1">
    <source>
        <dbReference type="ARBA" id="ARBA00000098"/>
    </source>
</evidence>
<dbReference type="Proteomes" id="UP000000844">
    <property type="component" value="Chromosome"/>
</dbReference>
<keyword evidence="6 16" id="KW-0031">Aminopeptidase</keyword>
<dbReference type="InterPro" id="IPR012778">
    <property type="entry name" value="Pept_M1_aminopeptidase"/>
</dbReference>
<evidence type="ECO:0000313" key="17">
    <source>
        <dbReference type="Proteomes" id="UP000000844"/>
    </source>
</evidence>
<dbReference type="Gene3D" id="1.10.390.10">
    <property type="entry name" value="Neutral Protease Domain 2"/>
    <property type="match status" value="1"/>
</dbReference>
<dbReference type="Pfam" id="PF11838">
    <property type="entry name" value="ERAP1_C"/>
    <property type="match status" value="1"/>
</dbReference>
<dbReference type="GO" id="GO:0070006">
    <property type="term" value="F:metalloaminopeptidase activity"/>
    <property type="evidence" value="ECO:0007669"/>
    <property type="project" value="TreeGrafter"/>
</dbReference>
<reference evidence="16 17" key="1">
    <citation type="journal article" date="2009" name="Stand. Genomic Sci.">
        <title>Complete genome sequence of Stackebrandtia nassauensis type strain (LLR-40K-21).</title>
        <authorList>
            <person name="Munk C."/>
            <person name="Lapidus A."/>
            <person name="Copeland A."/>
            <person name="Jando M."/>
            <person name="Mayilraj S."/>
            <person name="Glavina Del Rio T."/>
            <person name="Nolan M."/>
            <person name="Chen F."/>
            <person name="Lucas S."/>
            <person name="Tice H."/>
            <person name="Cheng J.F."/>
            <person name="Han C."/>
            <person name="Detter J.C."/>
            <person name="Bruce D."/>
            <person name="Goodwin L."/>
            <person name="Chain P."/>
            <person name="Pitluck S."/>
            <person name="Goker M."/>
            <person name="Ovchinikova G."/>
            <person name="Pati A."/>
            <person name="Ivanova N."/>
            <person name="Mavromatis K."/>
            <person name="Chen A."/>
            <person name="Palaniappan K."/>
            <person name="Land M."/>
            <person name="Hauser L."/>
            <person name="Chang Y.J."/>
            <person name="Jeffries C.D."/>
            <person name="Bristow J."/>
            <person name="Eisen J.A."/>
            <person name="Markowitz V."/>
            <person name="Hugenholtz P."/>
            <person name="Kyrpides N.C."/>
            <person name="Klenk H.P."/>
        </authorList>
    </citation>
    <scope>NUCLEOTIDE SEQUENCE [LARGE SCALE GENOMIC DNA]</scope>
    <source>
        <strain evidence="17">DSM 44728 / CIP 108903 / NRRL B-16338 / NBRC 102104 / LLR-40K-21</strain>
    </source>
</reference>
<dbReference type="GO" id="GO:0043171">
    <property type="term" value="P:peptide catabolic process"/>
    <property type="evidence" value="ECO:0007669"/>
    <property type="project" value="TreeGrafter"/>
</dbReference>
<keyword evidence="7" id="KW-0645">Protease</keyword>
<keyword evidence="8" id="KW-0479">Metal-binding</keyword>
<evidence type="ECO:0000256" key="10">
    <source>
        <dbReference type="ARBA" id="ARBA00022833"/>
    </source>
</evidence>
<dbReference type="Pfam" id="PF01433">
    <property type="entry name" value="Peptidase_M1"/>
    <property type="match status" value="1"/>
</dbReference>
<dbReference type="InterPro" id="IPR014782">
    <property type="entry name" value="Peptidase_M1_dom"/>
</dbReference>
<feature type="domain" description="Peptidase M1 membrane alanine aminopeptidase" evidence="14">
    <location>
        <begin position="223"/>
        <end position="436"/>
    </location>
</feature>
<evidence type="ECO:0000256" key="8">
    <source>
        <dbReference type="ARBA" id="ARBA00022723"/>
    </source>
</evidence>
<dbReference type="KEGG" id="sna:Snas_5477"/>
<evidence type="ECO:0000256" key="4">
    <source>
        <dbReference type="ARBA" id="ARBA00012564"/>
    </source>
</evidence>
<dbReference type="GO" id="GO:0006508">
    <property type="term" value="P:proteolysis"/>
    <property type="evidence" value="ECO:0007669"/>
    <property type="project" value="UniProtKB-KW"/>
</dbReference>
<dbReference type="eggNOG" id="COG0308">
    <property type="taxonomic scope" value="Bacteria"/>
</dbReference>
<evidence type="ECO:0000256" key="7">
    <source>
        <dbReference type="ARBA" id="ARBA00022670"/>
    </source>
</evidence>
<sequence>MPSLKREEAVVRHDLLTVESYDVDLDLTRGDEVFGSSTTIRFSCRTPGSSTFVEIDPRTLVSVTLNGESLDVDGLGDGRFHLDNLAASNELVVQADMAYAHDGEGLHRFTDPEDGLTYTYMMGFLDMASRVFACFEQPDLKAPYRLTVTAPEDWTVTANEAGTRLGGGRWEFVETKPLATYFVTVVAGPYHSLYREHDGVRFGLHSRRSFSDTLDRDADELFEVTFGCWDRLNALYGVRYPFGETYDQCFVPEFNAGAMENPGCVTFRDERFLHRSAQTEATRENTAATIAHEMAHMWFGDLVTMRWWDDLWLNESFADCMGYRAATEGTRYGDAKANAVNSRQRAYEADEQPSTHPVSGDVAESGAALSNFDAISYDKGGAVLEQLAAALGDKVFFSGLREYFEKFRFGNASLSDLMDCFSNASGRDLSEWSQRWLRTAGPNTLRVDCEVEAGRYRRVEIEQTAPAGNPTLRPHHVRLGLYRKDGERLVLASRVAVDVSGERTVVPQLEGTEAADLLLLNDDAVAYAKVRLDADSFAAVPSALLTVEDSVARAIVWTMLIDMVRCAELSVPDYLDILGRTLSGEKRTAPLQQQLAFARTAVNCYLPVSGREAGAAKLREITRSVRQRAEPGSGIQLAALRSEIGAAVDVEWLRGLLLERETVEGRALDSDLRWRLLLRLAVLGEVHDSDIDAELERDSSSEGFKNAATCRAALPSLEAKETAWETVLTDQTLSNHLLRATAEGFWWPEQEELTRDYVGRFFGEASSKLSARAPWEQMHLARALFPRYAVDEETIALAETTAGEDRLHAILRRVIVDMGSDLRLARRVRGGRLGSRRG</sequence>
<dbReference type="NCBIfam" id="TIGR02412">
    <property type="entry name" value="pepN_strep_liv"/>
    <property type="match status" value="1"/>
</dbReference>
<dbReference type="STRING" id="446470.Snas_5477"/>
<dbReference type="RefSeq" id="WP_013020679.1">
    <property type="nucleotide sequence ID" value="NC_013947.1"/>
</dbReference>
<keyword evidence="9" id="KW-0378">Hydrolase</keyword>
<dbReference type="InterPro" id="IPR001930">
    <property type="entry name" value="Peptidase_M1"/>
</dbReference>
<dbReference type="GO" id="GO:0005737">
    <property type="term" value="C:cytoplasm"/>
    <property type="evidence" value="ECO:0007669"/>
    <property type="project" value="TreeGrafter"/>
</dbReference>
<dbReference type="PANTHER" id="PTHR11533">
    <property type="entry name" value="PROTEASE M1 ZINC METALLOPROTEASE"/>
    <property type="match status" value="1"/>
</dbReference>
<keyword evidence="11" id="KW-0482">Metalloprotease</keyword>
<dbReference type="InterPro" id="IPR042097">
    <property type="entry name" value="Aminopeptidase_N-like_N_sf"/>
</dbReference>
<dbReference type="AlphaFoldDB" id="D3PVY7"/>
<dbReference type="InterPro" id="IPR050344">
    <property type="entry name" value="Peptidase_M1_aminopeptidases"/>
</dbReference>